<feature type="transmembrane region" description="Helical" evidence="1">
    <location>
        <begin position="50"/>
        <end position="70"/>
    </location>
</feature>
<accession>A0ABS5PW33</accession>
<evidence type="ECO:0008006" key="4">
    <source>
        <dbReference type="Google" id="ProtNLM"/>
    </source>
</evidence>
<keyword evidence="3" id="KW-1185">Reference proteome</keyword>
<evidence type="ECO:0000256" key="1">
    <source>
        <dbReference type="SAM" id="Phobius"/>
    </source>
</evidence>
<feature type="transmembrane region" description="Helical" evidence="1">
    <location>
        <begin position="6"/>
        <end position="29"/>
    </location>
</feature>
<dbReference type="RefSeq" id="WP_213238684.1">
    <property type="nucleotide sequence ID" value="NZ_JAHBCL010000067.1"/>
</dbReference>
<comment type="caution">
    <text evidence="2">The sequence shown here is derived from an EMBL/GenBank/DDBJ whole genome shotgun (WGS) entry which is preliminary data.</text>
</comment>
<sequence>MENKIILFIELVSKIIVIIPALISTFSIIKPYGGIRKSNKISQRYQNRSFGKLLNSILISLSLTLVIFFLEINYLTRDVNGIADISQKKLFLILLLSTLITVALIKGLSVLNIDYKNRVKKWLVVLTLSFGSSTYLIISLNIYKANNTDQNLLIVFFTLIFILSAILMSTASVLFLNLIMRREYLKLEFKVYLNNGHFYNCDEIYEFKNHITLAVQSKDNKTNVYMEVPRNNIGSISIKSIAEIN</sequence>
<feature type="transmembrane region" description="Helical" evidence="1">
    <location>
        <begin position="90"/>
        <end position="111"/>
    </location>
</feature>
<evidence type="ECO:0000313" key="3">
    <source>
        <dbReference type="Proteomes" id="UP000746471"/>
    </source>
</evidence>
<proteinExistence type="predicted"/>
<reference evidence="2 3" key="1">
    <citation type="submission" date="2021-05" db="EMBL/GenBank/DDBJ databases">
        <title>Fusibacter ferrireducens sp. nov., an anaerobic, sulfur- and Fe-reducing bacterium isolated from the mangrove sediment.</title>
        <authorList>
            <person name="Qiu D."/>
        </authorList>
    </citation>
    <scope>NUCLEOTIDE SEQUENCE [LARGE SCALE GENOMIC DNA]</scope>
    <source>
        <strain evidence="2 3">DSM 12116</strain>
    </source>
</reference>
<dbReference type="Proteomes" id="UP000746471">
    <property type="component" value="Unassembled WGS sequence"/>
</dbReference>
<gene>
    <name evidence="2" type="ORF">KHM83_19355</name>
</gene>
<feature type="transmembrane region" description="Helical" evidence="1">
    <location>
        <begin position="154"/>
        <end position="180"/>
    </location>
</feature>
<feature type="transmembrane region" description="Helical" evidence="1">
    <location>
        <begin position="123"/>
        <end position="142"/>
    </location>
</feature>
<protein>
    <recommendedName>
        <fullName evidence="4">DUF5671 domain-containing protein</fullName>
    </recommendedName>
</protein>
<keyword evidence="1" id="KW-0812">Transmembrane</keyword>
<keyword evidence="1" id="KW-0472">Membrane</keyword>
<dbReference type="EMBL" id="JAHBCL010000067">
    <property type="protein sequence ID" value="MBS7528829.1"/>
    <property type="molecule type" value="Genomic_DNA"/>
</dbReference>
<organism evidence="2 3">
    <name type="scientific">Fusibacter paucivorans</name>
    <dbReference type="NCBI Taxonomy" id="76009"/>
    <lineage>
        <taxon>Bacteria</taxon>
        <taxon>Bacillati</taxon>
        <taxon>Bacillota</taxon>
        <taxon>Clostridia</taxon>
        <taxon>Eubacteriales</taxon>
        <taxon>Eubacteriales Family XII. Incertae Sedis</taxon>
        <taxon>Fusibacter</taxon>
    </lineage>
</organism>
<evidence type="ECO:0000313" key="2">
    <source>
        <dbReference type="EMBL" id="MBS7528829.1"/>
    </source>
</evidence>
<name>A0ABS5PW33_9FIRM</name>
<keyword evidence="1" id="KW-1133">Transmembrane helix</keyword>